<dbReference type="PANTHER" id="PTHR21477:SF31">
    <property type="entry name" value="PROTEIN PHLOEM PROTEIN 2-LIKE A10-LIKE"/>
    <property type="match status" value="1"/>
</dbReference>
<dbReference type="InterPro" id="IPR019141">
    <property type="entry name" value="DUF2045"/>
</dbReference>
<accession>A0A061DIP7</accession>
<dbReference type="EMBL" id="CM001879">
    <property type="protein sequence ID" value="EOX91746.1"/>
    <property type="molecule type" value="Genomic_DNA"/>
</dbReference>
<evidence type="ECO:0000313" key="2">
    <source>
        <dbReference type="EMBL" id="EOX91746.1"/>
    </source>
</evidence>
<dbReference type="AlphaFoldDB" id="A0A061DIP7"/>
<keyword evidence="3" id="KW-1185">Reference proteome</keyword>
<dbReference type="Proteomes" id="UP000026915">
    <property type="component" value="Chromosome 1"/>
</dbReference>
<dbReference type="PANTHER" id="PTHR21477">
    <property type="entry name" value="ZGC:172139"/>
    <property type="match status" value="1"/>
</dbReference>
<feature type="transmembrane region" description="Helical" evidence="1">
    <location>
        <begin position="395"/>
        <end position="415"/>
    </location>
</feature>
<proteinExistence type="predicted"/>
<reference evidence="2 3" key="1">
    <citation type="journal article" date="2013" name="Genome Biol.">
        <title>The genome sequence of the most widely cultivated cacao type and its use to identify candidate genes regulating pod color.</title>
        <authorList>
            <person name="Motamayor J.C."/>
            <person name="Mockaitis K."/>
            <person name="Schmutz J."/>
            <person name="Haiminen N."/>
            <person name="Iii D.L."/>
            <person name="Cornejo O."/>
            <person name="Findley S.D."/>
            <person name="Zheng P."/>
            <person name="Utro F."/>
            <person name="Royaert S."/>
            <person name="Saski C."/>
            <person name="Jenkins J."/>
            <person name="Podicheti R."/>
            <person name="Zhao M."/>
            <person name="Scheffler B.E."/>
            <person name="Stack J.C."/>
            <person name="Feltus F.A."/>
            <person name="Mustiga G.M."/>
            <person name="Amores F."/>
            <person name="Phillips W."/>
            <person name="Marelli J.P."/>
            <person name="May G.D."/>
            <person name="Shapiro H."/>
            <person name="Ma J."/>
            <person name="Bustamante C.D."/>
            <person name="Schnell R.J."/>
            <person name="Main D."/>
            <person name="Gilbert D."/>
            <person name="Parida L."/>
            <person name="Kuhn D.N."/>
        </authorList>
    </citation>
    <scope>NUCLEOTIDE SEQUENCE [LARGE SCALE GENOMIC DNA]</scope>
    <source>
        <strain evidence="3">cv. Matina 1-6</strain>
    </source>
</reference>
<dbReference type="eggNOG" id="ENOG502QRNR">
    <property type="taxonomic scope" value="Eukaryota"/>
</dbReference>
<evidence type="ECO:0000313" key="3">
    <source>
        <dbReference type="Proteomes" id="UP000026915"/>
    </source>
</evidence>
<dbReference type="OMA" id="MWRLHEG"/>
<organism evidence="2 3">
    <name type="scientific">Theobroma cacao</name>
    <name type="common">Cacao</name>
    <name type="synonym">Cocoa</name>
    <dbReference type="NCBI Taxonomy" id="3641"/>
    <lineage>
        <taxon>Eukaryota</taxon>
        <taxon>Viridiplantae</taxon>
        <taxon>Streptophyta</taxon>
        <taxon>Embryophyta</taxon>
        <taxon>Tracheophyta</taxon>
        <taxon>Spermatophyta</taxon>
        <taxon>Magnoliopsida</taxon>
        <taxon>eudicotyledons</taxon>
        <taxon>Gunneridae</taxon>
        <taxon>Pentapetalae</taxon>
        <taxon>rosids</taxon>
        <taxon>malvids</taxon>
        <taxon>Malvales</taxon>
        <taxon>Malvaceae</taxon>
        <taxon>Byttnerioideae</taxon>
        <taxon>Theobroma</taxon>
    </lineage>
</organism>
<gene>
    <name evidence="2" type="ORF">TCM_000830</name>
</gene>
<name>A0A061DIP7_THECC</name>
<dbReference type="Gramene" id="EOX91746">
    <property type="protein sequence ID" value="EOX91746"/>
    <property type="gene ID" value="TCM_000830"/>
</dbReference>
<keyword evidence="1" id="KW-1133">Transmembrane helix</keyword>
<sequence>MKLQLALKGLEFTRKKKKWVVLLAAFGLTSYGFYRVYHLPAIAQKRKRVLKLLGALISMAEAVSDCAETIGVVSKDLKDFLQSESDQIPNSLKQVSKTTMSNEFSQSLVRVTQAMTVGILRGYQLEVTSGNGLDVNSSSMDQVMDKLFTKAGAGFASVVVGSFARNLALAFCSGDQSDEKLKSNPISLEKNSVPSWLKVVCGDKCRELIGDCIQLFVSSVVSAYLEKTKEVNTYDEFFAGLTNPKHETEVRGVLVAVCNCAIETLVKTSHQVLTSSDSSKSSPSLAIEYRQDDATGDKLYEQDGLFTELKARNSFDKVKSDGWVSKVSSTLAEPSNRKFVLDVTGRITFETVRSFLEFLLETVHQGMKNCVKVAHEAVVEGGVEVVRYVTAKSSVVATICLSLCLHILGGVWVLVPA</sequence>
<feature type="transmembrane region" description="Helical" evidence="1">
    <location>
        <begin position="20"/>
        <end position="37"/>
    </location>
</feature>
<dbReference type="InParanoid" id="A0A061DIP7"/>
<evidence type="ECO:0000256" key="1">
    <source>
        <dbReference type="SAM" id="Phobius"/>
    </source>
</evidence>
<protein>
    <submittedName>
        <fullName evidence="2">Phloem protein 2-like a10, putative</fullName>
    </submittedName>
</protein>
<keyword evidence="1" id="KW-0472">Membrane</keyword>
<keyword evidence="1" id="KW-0812">Transmembrane</keyword>
<dbReference type="HOGENOM" id="CLU_038216_0_0_1"/>